<accession>A0A5B7SN09</accession>
<name>A0A5B7SN09_9FLAO</name>
<feature type="zinc finger region" description="dksA C4-type" evidence="4">
    <location>
        <begin position="94"/>
        <end position="118"/>
    </location>
</feature>
<keyword evidence="1" id="KW-0479">Metal-binding</keyword>
<dbReference type="PANTHER" id="PTHR33823">
    <property type="entry name" value="RNA POLYMERASE-BINDING TRANSCRIPTION FACTOR DKSA-RELATED"/>
    <property type="match status" value="1"/>
</dbReference>
<evidence type="ECO:0000256" key="4">
    <source>
        <dbReference type="PROSITE-ProRule" id="PRU00510"/>
    </source>
</evidence>
<reference evidence="7 8" key="1">
    <citation type="submission" date="2019-05" db="EMBL/GenBank/DDBJ databases">
        <title>Genome sequencing of F202Z8.</title>
        <authorList>
            <person name="Kwon Y.M."/>
        </authorList>
    </citation>
    <scope>NUCLEOTIDE SEQUENCE [LARGE SCALE GENOMIC DNA]</scope>
    <source>
        <strain evidence="7 8">F202Z8</strain>
    </source>
</reference>
<dbReference type="PROSITE" id="PS51128">
    <property type="entry name" value="ZF_DKSA_2"/>
    <property type="match status" value="1"/>
</dbReference>
<gene>
    <name evidence="7" type="ORF">FGM00_07205</name>
</gene>
<keyword evidence="2" id="KW-0863">Zinc-finger</keyword>
<protein>
    <recommendedName>
        <fullName evidence="6">Zinc finger DksA/TraR C4-type domain-containing protein</fullName>
    </recommendedName>
</protein>
<feature type="region of interest" description="Disordered" evidence="5">
    <location>
        <begin position="38"/>
        <end position="74"/>
    </location>
</feature>
<sequence>MSDNSTQYSPAKLKEFKAILDAQLKKTIEELDTLKSNRKEQRQRLANSNIDYNASSKHFQEQAKDKRRIQSLQRKSRELKSALTRIDNKTYGVCDRSGKLIQEARLKAMPTARFDILRK</sequence>
<feature type="compositionally biased region" description="Polar residues" evidence="5">
    <location>
        <begin position="44"/>
        <end position="57"/>
    </location>
</feature>
<dbReference type="Gene3D" id="1.20.120.910">
    <property type="entry name" value="DksA, coiled-coil domain"/>
    <property type="match status" value="1"/>
</dbReference>
<proteinExistence type="predicted"/>
<feature type="domain" description="Zinc finger DksA/TraR C4-type" evidence="6">
    <location>
        <begin position="90"/>
        <end position="114"/>
    </location>
</feature>
<keyword evidence="3" id="KW-0862">Zinc</keyword>
<dbReference type="OrthoDB" id="9811543at2"/>
<organism evidence="7 8">
    <name type="scientific">Aggregatimonas sangjinii</name>
    <dbReference type="NCBI Taxonomy" id="2583587"/>
    <lineage>
        <taxon>Bacteria</taxon>
        <taxon>Pseudomonadati</taxon>
        <taxon>Bacteroidota</taxon>
        <taxon>Flavobacteriia</taxon>
        <taxon>Flavobacteriales</taxon>
        <taxon>Flavobacteriaceae</taxon>
        <taxon>Aggregatimonas</taxon>
    </lineage>
</organism>
<dbReference type="KEGG" id="asag:FGM00_07205"/>
<keyword evidence="8" id="KW-1185">Reference proteome</keyword>
<dbReference type="Proteomes" id="UP000310017">
    <property type="component" value="Chromosome"/>
</dbReference>
<evidence type="ECO:0000259" key="6">
    <source>
        <dbReference type="Pfam" id="PF01258"/>
    </source>
</evidence>
<dbReference type="InterPro" id="IPR000962">
    <property type="entry name" value="Znf_DskA_TraR"/>
</dbReference>
<evidence type="ECO:0000256" key="2">
    <source>
        <dbReference type="ARBA" id="ARBA00022771"/>
    </source>
</evidence>
<evidence type="ECO:0000256" key="3">
    <source>
        <dbReference type="ARBA" id="ARBA00022833"/>
    </source>
</evidence>
<dbReference type="Pfam" id="PF01258">
    <property type="entry name" value="zf-dskA_traR"/>
    <property type="match status" value="1"/>
</dbReference>
<dbReference type="GO" id="GO:0008270">
    <property type="term" value="F:zinc ion binding"/>
    <property type="evidence" value="ECO:0007669"/>
    <property type="project" value="UniProtKB-KW"/>
</dbReference>
<dbReference type="PANTHER" id="PTHR33823:SF2">
    <property type="entry name" value="RNA POLYMERASE-BINDING TRANSCRIPTION FACTOR DKSA"/>
    <property type="match status" value="1"/>
</dbReference>
<evidence type="ECO:0000256" key="1">
    <source>
        <dbReference type="ARBA" id="ARBA00022723"/>
    </source>
</evidence>
<evidence type="ECO:0000313" key="7">
    <source>
        <dbReference type="EMBL" id="QCW99896.1"/>
    </source>
</evidence>
<dbReference type="EMBL" id="CP040710">
    <property type="protein sequence ID" value="QCW99896.1"/>
    <property type="molecule type" value="Genomic_DNA"/>
</dbReference>
<evidence type="ECO:0000313" key="8">
    <source>
        <dbReference type="Proteomes" id="UP000310017"/>
    </source>
</evidence>
<evidence type="ECO:0000256" key="5">
    <source>
        <dbReference type="SAM" id="MobiDB-lite"/>
    </source>
</evidence>
<dbReference type="AlphaFoldDB" id="A0A5B7SN09"/>
<dbReference type="RefSeq" id="WP_138852246.1">
    <property type="nucleotide sequence ID" value="NZ_CP040710.1"/>
</dbReference>